<proteinExistence type="inferred from homology"/>
<dbReference type="Gene3D" id="3.20.20.70">
    <property type="entry name" value="Aldolase class I"/>
    <property type="match status" value="1"/>
</dbReference>
<dbReference type="AlphaFoldDB" id="A0A4P7UMK3"/>
<dbReference type="Gene3D" id="3.90.1170.20">
    <property type="entry name" value="Quinolinate phosphoribosyl transferase, N-terminal domain"/>
    <property type="match status" value="1"/>
</dbReference>
<dbReference type="InterPro" id="IPR027277">
    <property type="entry name" value="NadC/ModD"/>
</dbReference>
<evidence type="ECO:0000256" key="2">
    <source>
        <dbReference type="ARBA" id="ARBA00019205"/>
    </source>
</evidence>
<gene>
    <name evidence="8" type="primary">modD</name>
    <name evidence="8" type="ORF">DDIC_09395</name>
</gene>
<dbReference type="Pfam" id="PF01729">
    <property type="entry name" value="QRPTase_C"/>
    <property type="match status" value="1"/>
</dbReference>
<feature type="domain" description="Quinolinate phosphoribosyl transferase C-terminal" evidence="6">
    <location>
        <begin position="107"/>
        <end position="271"/>
    </location>
</feature>
<evidence type="ECO:0000259" key="7">
    <source>
        <dbReference type="Pfam" id="PF02749"/>
    </source>
</evidence>
<dbReference type="InterPro" id="IPR022412">
    <property type="entry name" value="Quinolinate_PRibosylTrfase_N"/>
</dbReference>
<dbReference type="PIRSF" id="PIRSF006250">
    <property type="entry name" value="NadC_ModD"/>
    <property type="match status" value="1"/>
</dbReference>
<evidence type="ECO:0000256" key="3">
    <source>
        <dbReference type="ARBA" id="ARBA00022676"/>
    </source>
</evidence>
<dbReference type="CDD" id="cd01573">
    <property type="entry name" value="modD_like"/>
    <property type="match status" value="1"/>
</dbReference>
<dbReference type="InterPro" id="IPR006242">
    <property type="entry name" value="ModD"/>
</dbReference>
<dbReference type="EMBL" id="CP036295">
    <property type="protein sequence ID" value="QCC86084.1"/>
    <property type="molecule type" value="Genomic_DNA"/>
</dbReference>
<dbReference type="GO" id="GO:0009435">
    <property type="term" value="P:NAD+ biosynthetic process"/>
    <property type="evidence" value="ECO:0007669"/>
    <property type="project" value="InterPro"/>
</dbReference>
<comment type="similarity">
    <text evidence="1 5">Belongs to the NadC/ModD family.</text>
</comment>
<organism evidence="8 9">
    <name type="scientific">Desulfovibrio desulfuricans</name>
    <dbReference type="NCBI Taxonomy" id="876"/>
    <lineage>
        <taxon>Bacteria</taxon>
        <taxon>Pseudomonadati</taxon>
        <taxon>Thermodesulfobacteriota</taxon>
        <taxon>Desulfovibrionia</taxon>
        <taxon>Desulfovibrionales</taxon>
        <taxon>Desulfovibrionaceae</taxon>
        <taxon>Desulfovibrio</taxon>
    </lineage>
</organism>
<dbReference type="GO" id="GO:0004514">
    <property type="term" value="F:nicotinate-nucleotide diphosphorylase (carboxylating) activity"/>
    <property type="evidence" value="ECO:0007669"/>
    <property type="project" value="InterPro"/>
</dbReference>
<dbReference type="InterPro" id="IPR036068">
    <property type="entry name" value="Nicotinate_pribotase-like_C"/>
</dbReference>
<reference evidence="8 9" key="1">
    <citation type="submission" date="2019-02" db="EMBL/GenBank/DDBJ databases">
        <title>Complete Genome Sequence of Desulfovibrio desulfuricans IC1, a Sulfonate Utilizing Anaerobe.</title>
        <authorList>
            <person name="Day L.A."/>
            <person name="De Leon K.B."/>
            <person name="Wall J.D."/>
        </authorList>
    </citation>
    <scope>NUCLEOTIDE SEQUENCE [LARGE SCALE GENOMIC DNA]</scope>
    <source>
        <strain evidence="8 9">IC1</strain>
    </source>
</reference>
<dbReference type="InterPro" id="IPR013785">
    <property type="entry name" value="Aldolase_TIM"/>
</dbReference>
<dbReference type="FunFam" id="3.20.20.70:FF:000030">
    <property type="entry name" value="Nicotinate-nucleotide pyrophosphorylase, carboxylating"/>
    <property type="match status" value="1"/>
</dbReference>
<dbReference type="OrthoDB" id="9782546at2"/>
<evidence type="ECO:0000313" key="8">
    <source>
        <dbReference type="EMBL" id="QCC86084.1"/>
    </source>
</evidence>
<feature type="domain" description="Quinolinate phosphoribosyl transferase N-terminal" evidence="7">
    <location>
        <begin position="22"/>
        <end position="104"/>
    </location>
</feature>
<dbReference type="NCBIfam" id="TIGR01334">
    <property type="entry name" value="modD"/>
    <property type="match status" value="1"/>
</dbReference>
<evidence type="ECO:0000256" key="1">
    <source>
        <dbReference type="ARBA" id="ARBA00009400"/>
    </source>
</evidence>
<protein>
    <recommendedName>
        <fullName evidence="2">Putative pyrophosphorylase ModD</fullName>
    </recommendedName>
</protein>
<keyword evidence="3 5" id="KW-0328">Glycosyltransferase</keyword>
<accession>A0A4P7UMK3</accession>
<dbReference type="InterPro" id="IPR037128">
    <property type="entry name" value="Quinolinate_PRibosylTase_N_sf"/>
</dbReference>
<evidence type="ECO:0000313" key="9">
    <source>
        <dbReference type="Proteomes" id="UP000297065"/>
    </source>
</evidence>
<dbReference type="SUPFAM" id="SSF54675">
    <property type="entry name" value="Nicotinate/Quinolinate PRTase N-terminal domain-like"/>
    <property type="match status" value="1"/>
</dbReference>
<dbReference type="GO" id="GO:0005737">
    <property type="term" value="C:cytoplasm"/>
    <property type="evidence" value="ECO:0007669"/>
    <property type="project" value="TreeGrafter"/>
</dbReference>
<dbReference type="PANTHER" id="PTHR32179:SF4">
    <property type="entry name" value="PYROPHOSPHORYLASE MODD-RELATED"/>
    <property type="match status" value="1"/>
</dbReference>
<keyword evidence="4 5" id="KW-0808">Transferase</keyword>
<name>A0A4P7UMK3_DESDE</name>
<evidence type="ECO:0000259" key="6">
    <source>
        <dbReference type="Pfam" id="PF01729"/>
    </source>
</evidence>
<dbReference type="RefSeq" id="WP_136400196.1">
    <property type="nucleotide sequence ID" value="NZ_CP036295.1"/>
</dbReference>
<dbReference type="InterPro" id="IPR002638">
    <property type="entry name" value="Quinolinate_PRibosylTrfase_C"/>
</dbReference>
<sequence length="291" mass="31219">MHFHCPDSWLDTLLADDCPGLDLTVELLGIGASEGVMRLAPKADCVISGVEQAELLMRRGGLDVSRTAANGDRLQAGQQCIEARGKAANLHRCWKLGQTLMEYMTGIATRSARMVDQACSVNPDVRVAVTRKNFPGAKTICLEAAMNGGATVHRQNLSDSILVFEQHRVFLPGTAQTSLRSLAAMMDKLRARAPEHKISAEVDSLEQALLVAEAGIDIVQCEKFAYETLAETVGALRSVREDIVILAAGGINGDNAAQFAATGVDVLVTSWPFFGKPADIKVVMEKAPTES</sequence>
<evidence type="ECO:0000256" key="4">
    <source>
        <dbReference type="ARBA" id="ARBA00022679"/>
    </source>
</evidence>
<dbReference type="PANTHER" id="PTHR32179">
    <property type="entry name" value="NICOTINATE-NUCLEOTIDE PYROPHOSPHORYLASE [CARBOXYLATING]"/>
    <property type="match status" value="1"/>
</dbReference>
<dbReference type="GO" id="GO:0034213">
    <property type="term" value="P:quinolinate catabolic process"/>
    <property type="evidence" value="ECO:0007669"/>
    <property type="project" value="TreeGrafter"/>
</dbReference>
<dbReference type="Pfam" id="PF02749">
    <property type="entry name" value="QRPTase_N"/>
    <property type="match status" value="1"/>
</dbReference>
<evidence type="ECO:0000256" key="5">
    <source>
        <dbReference type="PIRNR" id="PIRNR006250"/>
    </source>
</evidence>
<dbReference type="Proteomes" id="UP000297065">
    <property type="component" value="Chromosome"/>
</dbReference>
<dbReference type="SUPFAM" id="SSF51690">
    <property type="entry name" value="Nicotinate/Quinolinate PRTase C-terminal domain-like"/>
    <property type="match status" value="1"/>
</dbReference>